<dbReference type="Gene3D" id="3.10.580.10">
    <property type="entry name" value="CBS-domain"/>
    <property type="match status" value="1"/>
</dbReference>
<evidence type="ECO:0000313" key="4">
    <source>
        <dbReference type="EMBL" id="GLQ75437.1"/>
    </source>
</evidence>
<feature type="domain" description="CBS" evidence="3">
    <location>
        <begin position="77"/>
        <end position="134"/>
    </location>
</feature>
<evidence type="ECO:0000313" key="5">
    <source>
        <dbReference type="Proteomes" id="UP001156690"/>
    </source>
</evidence>
<dbReference type="Pfam" id="PF00571">
    <property type="entry name" value="CBS"/>
    <property type="match status" value="2"/>
</dbReference>
<dbReference type="SUPFAM" id="SSF54631">
    <property type="entry name" value="CBS-domain pair"/>
    <property type="match status" value="1"/>
</dbReference>
<dbReference type="AlphaFoldDB" id="A0AAV5NZG2"/>
<gene>
    <name evidence="4" type="ORF">GCM10007932_47990</name>
</gene>
<name>A0AAV5NZG2_9VIBR</name>
<protein>
    <submittedName>
        <fullName evidence="4">CBS domain-containing protein</fullName>
    </submittedName>
</protein>
<dbReference type="CDD" id="cd04629">
    <property type="entry name" value="CBS_pair_bac"/>
    <property type="match status" value="1"/>
</dbReference>
<organism evidence="4 5">
    <name type="scientific">Vibrio penaeicida</name>
    <dbReference type="NCBI Taxonomy" id="104609"/>
    <lineage>
        <taxon>Bacteria</taxon>
        <taxon>Pseudomonadati</taxon>
        <taxon>Pseudomonadota</taxon>
        <taxon>Gammaproteobacteria</taxon>
        <taxon>Vibrionales</taxon>
        <taxon>Vibrionaceae</taxon>
        <taxon>Vibrio</taxon>
    </lineage>
</organism>
<dbReference type="InterPro" id="IPR000644">
    <property type="entry name" value="CBS_dom"/>
</dbReference>
<keyword evidence="1 2" id="KW-0129">CBS domain</keyword>
<dbReference type="InterPro" id="IPR051257">
    <property type="entry name" value="Diverse_CBS-Domain"/>
</dbReference>
<evidence type="ECO:0000256" key="1">
    <source>
        <dbReference type="ARBA" id="ARBA00023122"/>
    </source>
</evidence>
<dbReference type="InterPro" id="IPR044729">
    <property type="entry name" value="CBS_bac"/>
</dbReference>
<dbReference type="InterPro" id="IPR046342">
    <property type="entry name" value="CBS_dom_sf"/>
</dbReference>
<dbReference type="EMBL" id="BSNX01000073">
    <property type="protein sequence ID" value="GLQ75437.1"/>
    <property type="molecule type" value="Genomic_DNA"/>
</dbReference>
<dbReference type="PANTHER" id="PTHR43080">
    <property type="entry name" value="CBS DOMAIN-CONTAINING PROTEIN CBSX3, MITOCHONDRIAL"/>
    <property type="match status" value="1"/>
</dbReference>
<dbReference type="RefSeq" id="WP_126608373.1">
    <property type="nucleotide sequence ID" value="NZ_AP025144.1"/>
</dbReference>
<dbReference type="SMART" id="SM00116">
    <property type="entry name" value="CBS"/>
    <property type="match status" value="2"/>
</dbReference>
<dbReference type="PANTHER" id="PTHR43080:SF2">
    <property type="entry name" value="CBS DOMAIN-CONTAINING PROTEIN"/>
    <property type="match status" value="1"/>
</dbReference>
<feature type="domain" description="CBS" evidence="3">
    <location>
        <begin position="10"/>
        <end position="70"/>
    </location>
</feature>
<evidence type="ECO:0000256" key="2">
    <source>
        <dbReference type="PROSITE-ProRule" id="PRU00703"/>
    </source>
</evidence>
<dbReference type="Proteomes" id="UP001156690">
    <property type="component" value="Unassembled WGS sequence"/>
</dbReference>
<reference evidence="5" key="1">
    <citation type="journal article" date="2019" name="Int. J. Syst. Evol. Microbiol.">
        <title>The Global Catalogue of Microorganisms (GCM) 10K type strain sequencing project: providing services to taxonomists for standard genome sequencing and annotation.</title>
        <authorList>
            <consortium name="The Broad Institute Genomics Platform"/>
            <consortium name="The Broad Institute Genome Sequencing Center for Infectious Disease"/>
            <person name="Wu L."/>
            <person name="Ma J."/>
        </authorList>
    </citation>
    <scope>NUCLEOTIDE SEQUENCE [LARGE SCALE GENOMIC DNA]</scope>
    <source>
        <strain evidence="5">NBRC 15640</strain>
    </source>
</reference>
<dbReference type="PROSITE" id="PS51371">
    <property type="entry name" value="CBS"/>
    <property type="match status" value="2"/>
</dbReference>
<sequence length="139" mass="15447">MESLKVKDYMVHHAVTFSKDMSLTAALDKVMSSQHMGGPVIDERKQVIGFLSEQDLLDKLVKVSYYCQDTHIVGDCMSSDVLTVTPEMSVIELADMMKVGKPKVYPVVNVDGKFLGIITRTEVLKAIGVNLKDCFQHPV</sequence>
<accession>A0AAV5NZG2</accession>
<comment type="caution">
    <text evidence="4">The sequence shown here is derived from an EMBL/GenBank/DDBJ whole genome shotgun (WGS) entry which is preliminary data.</text>
</comment>
<evidence type="ECO:0000259" key="3">
    <source>
        <dbReference type="PROSITE" id="PS51371"/>
    </source>
</evidence>
<proteinExistence type="predicted"/>
<keyword evidence="5" id="KW-1185">Reference proteome</keyword>